<keyword evidence="1" id="KW-1133">Transmembrane helix</keyword>
<name>A0AAC9HUF4_9PSEU</name>
<dbReference type="AlphaFoldDB" id="A0AAC9HUF4"/>
<dbReference type="KEGG" id="ahm:TL08_24350"/>
<keyword evidence="1" id="KW-0812">Transmembrane</keyword>
<feature type="transmembrane region" description="Helical" evidence="1">
    <location>
        <begin position="117"/>
        <end position="138"/>
    </location>
</feature>
<gene>
    <name evidence="2" type="ORF">TL08_24350</name>
</gene>
<keyword evidence="1" id="KW-0472">Membrane</keyword>
<organism evidence="2 3">
    <name type="scientific">Actinoalloteichus hymeniacidonis</name>
    <dbReference type="NCBI Taxonomy" id="340345"/>
    <lineage>
        <taxon>Bacteria</taxon>
        <taxon>Bacillati</taxon>
        <taxon>Actinomycetota</taxon>
        <taxon>Actinomycetes</taxon>
        <taxon>Pseudonocardiales</taxon>
        <taxon>Pseudonocardiaceae</taxon>
        <taxon>Actinoalloteichus</taxon>
    </lineage>
</organism>
<protein>
    <submittedName>
        <fullName evidence="2">Uncharacterized protein</fullName>
    </submittedName>
</protein>
<dbReference type="Proteomes" id="UP000095210">
    <property type="component" value="Chromosome"/>
</dbReference>
<evidence type="ECO:0000256" key="1">
    <source>
        <dbReference type="SAM" id="Phobius"/>
    </source>
</evidence>
<feature type="transmembrane region" description="Helical" evidence="1">
    <location>
        <begin position="39"/>
        <end position="65"/>
    </location>
</feature>
<accession>A0AAC9HUF4</accession>
<dbReference type="EMBL" id="CP014859">
    <property type="protein sequence ID" value="AOS65648.1"/>
    <property type="molecule type" value="Genomic_DNA"/>
</dbReference>
<feature type="transmembrane region" description="Helical" evidence="1">
    <location>
        <begin position="77"/>
        <end position="97"/>
    </location>
</feature>
<evidence type="ECO:0000313" key="2">
    <source>
        <dbReference type="EMBL" id="AOS65648.1"/>
    </source>
</evidence>
<proteinExistence type="predicted"/>
<feature type="transmembrane region" description="Helical" evidence="1">
    <location>
        <begin position="174"/>
        <end position="190"/>
    </location>
</feature>
<evidence type="ECO:0000313" key="3">
    <source>
        <dbReference type="Proteomes" id="UP000095210"/>
    </source>
</evidence>
<feature type="transmembrane region" description="Helical" evidence="1">
    <location>
        <begin position="196"/>
        <end position="215"/>
    </location>
</feature>
<reference evidence="3" key="1">
    <citation type="submission" date="2016-03" db="EMBL/GenBank/DDBJ databases">
        <title>Complete genome sequence of the type strain Actinoalloteichus hymeniacidonis DSM 45092.</title>
        <authorList>
            <person name="Schaffert L."/>
            <person name="Albersmeier A."/>
            <person name="Winkler A."/>
            <person name="Kalinowski J."/>
            <person name="Zotchev S."/>
            <person name="Ruckert C."/>
        </authorList>
    </citation>
    <scope>NUCLEOTIDE SEQUENCE [LARGE SCALE GENOMIC DNA]</scope>
    <source>
        <strain evidence="3">HPA177(T) (DSM 45092(T))</strain>
    </source>
</reference>
<feature type="transmembrane region" description="Helical" evidence="1">
    <location>
        <begin position="144"/>
        <end position="167"/>
    </location>
</feature>
<sequence length="230" mass="24492">MQDEQARDEQSKSEATDPTDPAAMLALIQQQQRRTERQLFSGLAAIPLAFGASWLLGYAVLFLAIRPEPVLPLSRQVALGIYFGLLALAALCTWWAVGRSSRGLRGTSQRQATMYGFSWMIGMTATTTVLAAVTRLGVDEPVASLLWSAMPGLMAGMLLVSGGAVFSDVGQFKIGLWVVLSTTASTFAGIPNHYLVMSLAGGGGLILFGVSQLRAEARANRAARQAGDRS</sequence>
<keyword evidence="3" id="KW-1185">Reference proteome</keyword>